<dbReference type="RefSeq" id="WP_193189226.1">
    <property type="nucleotide sequence ID" value="NZ_JACZFR010000004.1"/>
</dbReference>
<dbReference type="PANTHER" id="PTHR43130">
    <property type="entry name" value="ARAC-FAMILY TRANSCRIPTIONAL REGULATOR"/>
    <property type="match status" value="1"/>
</dbReference>
<evidence type="ECO:0000256" key="1">
    <source>
        <dbReference type="ARBA" id="ARBA00023015"/>
    </source>
</evidence>
<keyword evidence="5" id="KW-1185">Reference proteome</keyword>
<evidence type="ECO:0000259" key="3">
    <source>
        <dbReference type="PROSITE" id="PS01124"/>
    </source>
</evidence>
<evidence type="ECO:0000313" key="4">
    <source>
        <dbReference type="EMBL" id="MFC6633299.1"/>
    </source>
</evidence>
<dbReference type="PROSITE" id="PS01124">
    <property type="entry name" value="HTH_ARAC_FAMILY_2"/>
    <property type="match status" value="1"/>
</dbReference>
<keyword evidence="1" id="KW-0805">Transcription regulation</keyword>
<dbReference type="InterPro" id="IPR018060">
    <property type="entry name" value="HTH_AraC"/>
</dbReference>
<dbReference type="PANTHER" id="PTHR43130:SF3">
    <property type="entry name" value="HTH-TYPE TRANSCRIPTIONAL REGULATOR RV1931C"/>
    <property type="match status" value="1"/>
</dbReference>
<keyword evidence="2" id="KW-0804">Transcription</keyword>
<dbReference type="InterPro" id="IPR002818">
    <property type="entry name" value="DJ-1/PfpI"/>
</dbReference>
<dbReference type="Gene3D" id="3.40.50.880">
    <property type="match status" value="1"/>
</dbReference>
<reference evidence="5" key="1">
    <citation type="journal article" date="2019" name="Int. J. Syst. Evol. Microbiol.">
        <title>The Global Catalogue of Microorganisms (GCM) 10K type strain sequencing project: providing services to taxonomists for standard genome sequencing and annotation.</title>
        <authorList>
            <consortium name="The Broad Institute Genomics Platform"/>
            <consortium name="The Broad Institute Genome Sequencing Center for Infectious Disease"/>
            <person name="Wu L."/>
            <person name="Ma J."/>
        </authorList>
    </citation>
    <scope>NUCLEOTIDE SEQUENCE [LARGE SCALE GENOMIC DNA]</scope>
    <source>
        <strain evidence="5">CGMCC 1.13718</strain>
    </source>
</reference>
<dbReference type="Gene3D" id="1.10.10.60">
    <property type="entry name" value="Homeodomain-like"/>
    <property type="match status" value="2"/>
</dbReference>
<name>A0ABW1YKQ4_9GAMM</name>
<accession>A0ABW1YKQ4</accession>
<sequence>MPALPVWRTTPPPLPEHLWFLLPPGVHLLDLAGPAQVLTHPRLGSARPHYIGSSSQLRAAQGLPLHQLESLPQTLPPRSWLLVIGCHRSAELLHSNTGRELAHWLARVQPQSDLTACICSGALLAARAGLLDGNACTTHHQLLDELRALAPRAQVRENCLFTCAGNLWTSAGIASGMDLCLHLVAQHWGYEAANTVARDLVLYHRRSGGDPQLDIRLQHRNHVNQRLHRLQDRILQKPGHPWTVAELAGEVHLSQRHLSRLFREQLGLSLKSYLQQVRLAHAEQLLREGGRTVDQVAEAVGYESARQLRRLWHQYRGGPPTGLASD</sequence>
<protein>
    <submittedName>
        <fullName evidence="4">GlxA family transcriptional regulator</fullName>
    </submittedName>
</protein>
<dbReference type="Pfam" id="PF12833">
    <property type="entry name" value="HTH_18"/>
    <property type="match status" value="1"/>
</dbReference>
<dbReference type="InterPro" id="IPR052158">
    <property type="entry name" value="INH-QAR"/>
</dbReference>
<evidence type="ECO:0000256" key="2">
    <source>
        <dbReference type="ARBA" id="ARBA00023163"/>
    </source>
</evidence>
<dbReference type="InterPro" id="IPR029062">
    <property type="entry name" value="Class_I_gatase-like"/>
</dbReference>
<gene>
    <name evidence="4" type="ORF">ACFQBM_08410</name>
</gene>
<dbReference type="SUPFAM" id="SSF46689">
    <property type="entry name" value="Homeodomain-like"/>
    <property type="match status" value="2"/>
</dbReference>
<comment type="caution">
    <text evidence="4">The sequence shown here is derived from an EMBL/GenBank/DDBJ whole genome shotgun (WGS) entry which is preliminary data.</text>
</comment>
<evidence type="ECO:0000313" key="5">
    <source>
        <dbReference type="Proteomes" id="UP001596425"/>
    </source>
</evidence>
<dbReference type="SUPFAM" id="SSF52317">
    <property type="entry name" value="Class I glutamine amidotransferase-like"/>
    <property type="match status" value="1"/>
</dbReference>
<proteinExistence type="predicted"/>
<organism evidence="4 5">
    <name type="scientific">Microbulbifer taiwanensis</name>
    <dbReference type="NCBI Taxonomy" id="986746"/>
    <lineage>
        <taxon>Bacteria</taxon>
        <taxon>Pseudomonadati</taxon>
        <taxon>Pseudomonadota</taxon>
        <taxon>Gammaproteobacteria</taxon>
        <taxon>Cellvibrionales</taxon>
        <taxon>Microbulbiferaceae</taxon>
        <taxon>Microbulbifer</taxon>
    </lineage>
</organism>
<feature type="domain" description="HTH araC/xylS-type" evidence="3">
    <location>
        <begin position="225"/>
        <end position="326"/>
    </location>
</feature>
<dbReference type="EMBL" id="JBHSVR010000001">
    <property type="protein sequence ID" value="MFC6633299.1"/>
    <property type="molecule type" value="Genomic_DNA"/>
</dbReference>
<dbReference type="Pfam" id="PF01965">
    <property type="entry name" value="DJ-1_PfpI"/>
    <property type="match status" value="1"/>
</dbReference>
<dbReference type="SMART" id="SM00342">
    <property type="entry name" value="HTH_ARAC"/>
    <property type="match status" value="1"/>
</dbReference>
<dbReference type="Proteomes" id="UP001596425">
    <property type="component" value="Unassembled WGS sequence"/>
</dbReference>
<dbReference type="InterPro" id="IPR009057">
    <property type="entry name" value="Homeodomain-like_sf"/>
</dbReference>